<name>A0ABR6ZS74_9BURK</name>
<dbReference type="PANTHER" id="PTHR42776">
    <property type="entry name" value="SERINE PEPTIDASE S9 FAMILY MEMBER"/>
    <property type="match status" value="1"/>
</dbReference>
<organism evidence="4 5">
    <name type="scientific">Undibacterium hunanense</name>
    <dbReference type="NCBI Taxonomy" id="2762292"/>
    <lineage>
        <taxon>Bacteria</taxon>
        <taxon>Pseudomonadati</taxon>
        <taxon>Pseudomonadota</taxon>
        <taxon>Betaproteobacteria</taxon>
        <taxon>Burkholderiales</taxon>
        <taxon>Oxalobacteraceae</taxon>
        <taxon>Undibacterium</taxon>
    </lineage>
</organism>
<feature type="chain" id="PRO_5045635641" evidence="2">
    <location>
        <begin position="31"/>
        <end position="664"/>
    </location>
</feature>
<protein>
    <submittedName>
        <fullName evidence="4">S9 family peptidase</fullName>
    </submittedName>
</protein>
<feature type="signal peptide" evidence="2">
    <location>
        <begin position="1"/>
        <end position="30"/>
    </location>
</feature>
<dbReference type="SUPFAM" id="SSF82171">
    <property type="entry name" value="DPP6 N-terminal domain-like"/>
    <property type="match status" value="1"/>
</dbReference>
<evidence type="ECO:0000256" key="1">
    <source>
        <dbReference type="ARBA" id="ARBA00022801"/>
    </source>
</evidence>
<reference evidence="4 5" key="1">
    <citation type="submission" date="2020-08" db="EMBL/GenBank/DDBJ databases">
        <title>Novel species isolated from subtropical streams in China.</title>
        <authorList>
            <person name="Lu H."/>
        </authorList>
    </citation>
    <scope>NUCLEOTIDE SEQUENCE [LARGE SCALE GENOMIC DNA]</scope>
    <source>
        <strain evidence="4 5">CY18W</strain>
    </source>
</reference>
<dbReference type="InterPro" id="IPR001375">
    <property type="entry name" value="Peptidase_S9_cat"/>
</dbReference>
<dbReference type="Gene3D" id="3.40.50.1820">
    <property type="entry name" value="alpha/beta hydrolase"/>
    <property type="match status" value="1"/>
</dbReference>
<dbReference type="SUPFAM" id="SSF53474">
    <property type="entry name" value="alpha/beta-Hydrolases"/>
    <property type="match status" value="1"/>
</dbReference>
<evidence type="ECO:0000256" key="2">
    <source>
        <dbReference type="SAM" id="SignalP"/>
    </source>
</evidence>
<accession>A0ABR6ZS74</accession>
<keyword evidence="5" id="KW-1185">Reference proteome</keyword>
<keyword evidence="1" id="KW-0378">Hydrolase</keyword>
<dbReference type="Proteomes" id="UP000650424">
    <property type="component" value="Unassembled WGS sequence"/>
</dbReference>
<dbReference type="InterPro" id="IPR029058">
    <property type="entry name" value="AB_hydrolase_fold"/>
</dbReference>
<feature type="domain" description="Peptidase S9 prolyl oligopeptidase catalytic" evidence="3">
    <location>
        <begin position="451"/>
        <end position="662"/>
    </location>
</feature>
<evidence type="ECO:0000259" key="3">
    <source>
        <dbReference type="Pfam" id="PF00326"/>
    </source>
</evidence>
<evidence type="ECO:0000313" key="5">
    <source>
        <dbReference type="Proteomes" id="UP000650424"/>
    </source>
</evidence>
<gene>
    <name evidence="4" type="ORF">H8L32_14620</name>
</gene>
<comment type="caution">
    <text evidence="4">The sequence shown here is derived from an EMBL/GenBank/DDBJ whole genome shotgun (WGS) entry which is preliminary data.</text>
</comment>
<dbReference type="Pfam" id="PF00326">
    <property type="entry name" value="Peptidase_S9"/>
    <property type="match status" value="1"/>
</dbReference>
<dbReference type="EMBL" id="JACOGF010000007">
    <property type="protein sequence ID" value="MBC3918725.1"/>
    <property type="molecule type" value="Genomic_DNA"/>
</dbReference>
<proteinExistence type="predicted"/>
<dbReference type="PANTHER" id="PTHR42776:SF27">
    <property type="entry name" value="DIPEPTIDYL PEPTIDASE FAMILY MEMBER 6"/>
    <property type="match status" value="1"/>
</dbReference>
<sequence length="664" mass="74882">MSLFKQNLFFKLTACIFCSISLLGLAPAQAATEAIPVASFFKHPKFREARLSPDGKSIGMLMLGANDRVILAVLEVGQLKPEVIANYEDKDVRSFHWINNDRLVYDLTNYQHKDVEQFFGPGLYAVNKDRSKRLRLVTHQYTSAREKVTGPSLAWHTYFLDVVHGSSTPDVYVQQAQDSDSRTYDLYRLNTMTGNTELIKRPGKVSKWLIDKSGVPRIAETIDGAESTVFYMDPKTNAWRKLASSPWTSNARLDPTFFSPEGDLYVRAYNGKNTRALYRFDLEKNQLDGEPVLELKGYDFDGGLIYSDQQKKVLGIRYEMSKPATRWFDTVAAERQKKIDALLPDTVNMLTFADDSKASVAIIHSYSDTNPGVWQLYDFASDKLVRLGSSNPDIQPEQMATKEMLRYPARDGLEIPAYLTLPVNGNGKNLPTIVLVHGGPYVRGGHWNWNPQVQFLASRGYAVIEPDFRGSTGFGVKHFDAGMKQWGLAMQDDVADAAKWAIAKGYADPNRICIAGASYGGYATLMGLIKDPDLFRCGIEWVGVTDINLLYNIHWSDASDEWKWYGMPVLIGDQTKDAAQLKATSPLENAAKLTRPLLMAYGTRDRRVPIEHGTKFYRAVKEKNADVEWVEYAEEGHGFYLLKNNIDFWGRVEKFLDKNIGKTP</sequence>
<keyword evidence="2" id="KW-0732">Signal</keyword>
<evidence type="ECO:0000313" key="4">
    <source>
        <dbReference type="EMBL" id="MBC3918725.1"/>
    </source>
</evidence>
<dbReference type="RefSeq" id="WP_186947996.1">
    <property type="nucleotide sequence ID" value="NZ_JACOGF010000007.1"/>
</dbReference>